<feature type="domain" description="Lon N-terminal" evidence="2">
    <location>
        <begin position="4"/>
        <end position="192"/>
    </location>
</feature>
<dbReference type="PANTHER" id="PTHR46732:SF8">
    <property type="entry name" value="ATP-DEPENDENT PROTEASE LA (LON) DOMAIN PROTEIN"/>
    <property type="match status" value="1"/>
</dbReference>
<dbReference type="STRING" id="1963862.B4O97_00845"/>
<dbReference type="RefSeq" id="WP_083047361.1">
    <property type="nucleotide sequence ID" value="NZ_MWQY01000001.1"/>
</dbReference>
<dbReference type="OrthoDB" id="25394at2"/>
<evidence type="ECO:0000259" key="2">
    <source>
        <dbReference type="PROSITE" id="PS51787"/>
    </source>
</evidence>
<protein>
    <recommendedName>
        <fullName evidence="2">Lon N-terminal domain-containing protein</fullName>
    </recommendedName>
</protein>
<gene>
    <name evidence="3" type="ORF">B4O97_00845</name>
</gene>
<dbReference type="SMART" id="SM00464">
    <property type="entry name" value="LON"/>
    <property type="match status" value="1"/>
</dbReference>
<sequence length="216" mass="25021">MVRVQRIPLFPLNLVLFPNMPLPLHIFELRYRRMIRRCVEDKEEFGVILHTGKELTRVGCTAKVEGFLKEYADGRFDILSLGHERFMVRRFFEDQSHLEAEVQFFRDLPVSAPELPRLKDLSSRASGGLMSLAALEEFNVDGELLQSLEPEAVSLLICGTGLFSLEEKQTLLEMQNTKERLERGVRRIEDRLKQRRAEKKIEELLGAEIDFSSLMN</sequence>
<dbReference type="PROSITE" id="PS51787">
    <property type="entry name" value="LON_N"/>
    <property type="match status" value="1"/>
</dbReference>
<evidence type="ECO:0000313" key="4">
    <source>
        <dbReference type="Proteomes" id="UP000192343"/>
    </source>
</evidence>
<dbReference type="InterPro" id="IPR003111">
    <property type="entry name" value="Lon_prtase_N"/>
</dbReference>
<reference evidence="3 4" key="1">
    <citation type="submission" date="2017-03" db="EMBL/GenBank/DDBJ databases">
        <title>Draft Genome sequence of Marispirochaeta sp. strain JC444.</title>
        <authorList>
            <person name="Shivani Y."/>
            <person name="Subhash Y."/>
            <person name="Sasikala C."/>
            <person name="Ramana C."/>
        </authorList>
    </citation>
    <scope>NUCLEOTIDE SEQUENCE [LARGE SCALE GENOMIC DNA]</scope>
    <source>
        <strain evidence="3 4">JC444</strain>
    </source>
</reference>
<dbReference type="InterPro" id="IPR046336">
    <property type="entry name" value="Lon_prtase_N_sf"/>
</dbReference>
<dbReference type="Proteomes" id="UP000192343">
    <property type="component" value="Unassembled WGS sequence"/>
</dbReference>
<organism evidence="3 4">
    <name type="scientific">Marispirochaeta aestuarii</name>
    <dbReference type="NCBI Taxonomy" id="1963862"/>
    <lineage>
        <taxon>Bacteria</taxon>
        <taxon>Pseudomonadati</taxon>
        <taxon>Spirochaetota</taxon>
        <taxon>Spirochaetia</taxon>
        <taxon>Spirochaetales</taxon>
        <taxon>Spirochaetaceae</taxon>
        <taxon>Marispirochaeta</taxon>
    </lineage>
</organism>
<name>A0A1Y1S3U0_9SPIO</name>
<evidence type="ECO:0000313" key="3">
    <source>
        <dbReference type="EMBL" id="ORC38336.1"/>
    </source>
</evidence>
<keyword evidence="4" id="KW-1185">Reference proteome</keyword>
<feature type="coiled-coil region" evidence="1">
    <location>
        <begin position="171"/>
        <end position="198"/>
    </location>
</feature>
<accession>A0A1Y1S3U0</accession>
<dbReference type="Gene3D" id="2.30.130.40">
    <property type="entry name" value="LON domain-like"/>
    <property type="match status" value="1"/>
</dbReference>
<proteinExistence type="predicted"/>
<dbReference type="InterPro" id="IPR015947">
    <property type="entry name" value="PUA-like_sf"/>
</dbReference>
<dbReference type="PANTHER" id="PTHR46732">
    <property type="entry name" value="ATP-DEPENDENT PROTEASE LA (LON) DOMAIN PROTEIN"/>
    <property type="match status" value="1"/>
</dbReference>
<comment type="caution">
    <text evidence="3">The sequence shown here is derived from an EMBL/GenBank/DDBJ whole genome shotgun (WGS) entry which is preliminary data.</text>
</comment>
<dbReference type="SUPFAM" id="SSF88697">
    <property type="entry name" value="PUA domain-like"/>
    <property type="match status" value="1"/>
</dbReference>
<dbReference type="Pfam" id="PF02190">
    <property type="entry name" value="LON_substr_bdg"/>
    <property type="match status" value="1"/>
</dbReference>
<dbReference type="EMBL" id="MWQY01000001">
    <property type="protein sequence ID" value="ORC38336.1"/>
    <property type="molecule type" value="Genomic_DNA"/>
</dbReference>
<evidence type="ECO:0000256" key="1">
    <source>
        <dbReference type="SAM" id="Coils"/>
    </source>
</evidence>
<dbReference type="AlphaFoldDB" id="A0A1Y1S3U0"/>
<keyword evidence="1" id="KW-0175">Coiled coil</keyword>